<evidence type="ECO:0000256" key="2">
    <source>
        <dbReference type="ARBA" id="ARBA00022448"/>
    </source>
</evidence>
<dbReference type="RefSeq" id="WP_030259933.1">
    <property type="nucleotide sequence ID" value="NZ_JBHEZZ010000004.1"/>
</dbReference>
<keyword evidence="6 8" id="KW-0472">Membrane</keyword>
<evidence type="ECO:0000256" key="7">
    <source>
        <dbReference type="ARBA" id="ARBA00023251"/>
    </source>
</evidence>
<sequence>MAQTTAPAVARSPGGPDTRNRAVLVVVCLANFLVLADATIVNVALPTIRTALRLSPLGLPWVVNSYTFAFGGFLLLGGYAADRLGPRRVFTAGMVLFALGSVVCGLAGSSAELVAGRTVQGVGGAFGCPAALSVVTLAFPGAAEHTRALAGWSAAGAGAIALGPMIGGVLTGVLGWWAVFLVPVPLCLGAAVAGWRLLPDGGPAGNPRKERSGRPPGRLPVLRLTGADTVLALTSAALVAVGYTSTLWVQTILHCGPVQAGLAFLPLSGGILLGAGAAPGLVRRFGVRGSAVGGLVVAVAGLAPLSRLPAGAGLPQLLPWLGLLAFGFGVQSVPVSVVATAVPGHEAVASAAYQTAGQFGGGIGLALLSGLAAGRTAGSHAAGNAALASGYDAAFGGGALLLAAAALVALVLLRPAERG</sequence>
<dbReference type="PANTHER" id="PTHR42718">
    <property type="entry name" value="MAJOR FACILITATOR SUPERFAMILY MULTIDRUG TRANSPORTER MFSC"/>
    <property type="match status" value="1"/>
</dbReference>
<dbReference type="EMBL" id="JBHEZZ010000004">
    <property type="protein sequence ID" value="MFC1401485.1"/>
    <property type="molecule type" value="Genomic_DNA"/>
</dbReference>
<feature type="transmembrane region" description="Helical" evidence="8">
    <location>
        <begin position="351"/>
        <end position="373"/>
    </location>
</feature>
<evidence type="ECO:0000256" key="3">
    <source>
        <dbReference type="ARBA" id="ARBA00022475"/>
    </source>
</evidence>
<feature type="transmembrane region" description="Helical" evidence="8">
    <location>
        <begin position="285"/>
        <end position="305"/>
    </location>
</feature>
<evidence type="ECO:0000313" key="10">
    <source>
        <dbReference type="EMBL" id="MFC1401485.1"/>
    </source>
</evidence>
<protein>
    <submittedName>
        <fullName evidence="10">MFS transporter</fullName>
    </submittedName>
</protein>
<dbReference type="SUPFAM" id="SSF103473">
    <property type="entry name" value="MFS general substrate transporter"/>
    <property type="match status" value="1"/>
</dbReference>
<feature type="transmembrane region" description="Helical" evidence="8">
    <location>
        <begin position="21"/>
        <end position="45"/>
    </location>
</feature>
<evidence type="ECO:0000256" key="8">
    <source>
        <dbReference type="SAM" id="Phobius"/>
    </source>
</evidence>
<keyword evidence="7" id="KW-0046">Antibiotic resistance</keyword>
<keyword evidence="5 8" id="KW-1133">Transmembrane helix</keyword>
<feature type="transmembrane region" description="Helical" evidence="8">
    <location>
        <begin position="393"/>
        <end position="413"/>
    </location>
</feature>
<feature type="transmembrane region" description="Helical" evidence="8">
    <location>
        <begin position="121"/>
        <end position="142"/>
    </location>
</feature>
<feature type="transmembrane region" description="Helical" evidence="8">
    <location>
        <begin position="149"/>
        <end position="170"/>
    </location>
</feature>
<dbReference type="InterPro" id="IPR020846">
    <property type="entry name" value="MFS_dom"/>
</dbReference>
<evidence type="ECO:0000313" key="11">
    <source>
        <dbReference type="Proteomes" id="UP001592528"/>
    </source>
</evidence>
<dbReference type="CDD" id="cd17321">
    <property type="entry name" value="MFS_MMR_MDR_like"/>
    <property type="match status" value="1"/>
</dbReference>
<feature type="transmembrane region" description="Helical" evidence="8">
    <location>
        <begin position="89"/>
        <end position="109"/>
    </location>
</feature>
<reference evidence="10 11" key="1">
    <citation type="submission" date="2024-09" db="EMBL/GenBank/DDBJ databases">
        <authorList>
            <person name="Lee S.D."/>
        </authorList>
    </citation>
    <scope>NUCLEOTIDE SEQUENCE [LARGE SCALE GENOMIC DNA]</scope>
    <source>
        <strain evidence="10 11">N1-5</strain>
    </source>
</reference>
<feature type="transmembrane region" description="Helical" evidence="8">
    <location>
        <begin position="247"/>
        <end position="273"/>
    </location>
</feature>
<feature type="transmembrane region" description="Helical" evidence="8">
    <location>
        <begin position="317"/>
        <end position="339"/>
    </location>
</feature>
<evidence type="ECO:0000259" key="9">
    <source>
        <dbReference type="PROSITE" id="PS50850"/>
    </source>
</evidence>
<dbReference type="InterPro" id="IPR036259">
    <property type="entry name" value="MFS_trans_sf"/>
</dbReference>
<feature type="transmembrane region" description="Helical" evidence="8">
    <location>
        <begin position="57"/>
        <end position="77"/>
    </location>
</feature>
<keyword evidence="2" id="KW-0813">Transport</keyword>
<dbReference type="Gene3D" id="1.20.1720.10">
    <property type="entry name" value="Multidrug resistance protein D"/>
    <property type="match status" value="1"/>
</dbReference>
<keyword evidence="3" id="KW-1003">Cell membrane</keyword>
<evidence type="ECO:0000256" key="4">
    <source>
        <dbReference type="ARBA" id="ARBA00022692"/>
    </source>
</evidence>
<evidence type="ECO:0000256" key="1">
    <source>
        <dbReference type="ARBA" id="ARBA00004651"/>
    </source>
</evidence>
<dbReference type="PANTHER" id="PTHR42718:SF46">
    <property type="entry name" value="BLR6921 PROTEIN"/>
    <property type="match status" value="1"/>
</dbReference>
<dbReference type="PROSITE" id="PS50850">
    <property type="entry name" value="MFS"/>
    <property type="match status" value="1"/>
</dbReference>
<accession>A0ABV6UJ48</accession>
<proteinExistence type="predicted"/>
<evidence type="ECO:0000256" key="5">
    <source>
        <dbReference type="ARBA" id="ARBA00022989"/>
    </source>
</evidence>
<keyword evidence="11" id="KW-1185">Reference proteome</keyword>
<feature type="transmembrane region" description="Helical" evidence="8">
    <location>
        <begin position="176"/>
        <end position="198"/>
    </location>
</feature>
<dbReference type="Proteomes" id="UP001592528">
    <property type="component" value="Unassembled WGS sequence"/>
</dbReference>
<feature type="domain" description="Major facilitator superfamily (MFS) profile" evidence="9">
    <location>
        <begin position="23"/>
        <end position="417"/>
    </location>
</feature>
<gene>
    <name evidence="10" type="ORF">ACEZDJ_09310</name>
</gene>
<keyword evidence="4 8" id="KW-0812">Transmembrane</keyword>
<organism evidence="10 11">
    <name type="scientific">Streptacidiphilus cavernicola</name>
    <dbReference type="NCBI Taxonomy" id="3342716"/>
    <lineage>
        <taxon>Bacteria</taxon>
        <taxon>Bacillati</taxon>
        <taxon>Actinomycetota</taxon>
        <taxon>Actinomycetes</taxon>
        <taxon>Kitasatosporales</taxon>
        <taxon>Streptomycetaceae</taxon>
        <taxon>Streptacidiphilus</taxon>
    </lineage>
</organism>
<comment type="caution">
    <text evidence="10">The sequence shown here is derived from an EMBL/GenBank/DDBJ whole genome shotgun (WGS) entry which is preliminary data.</text>
</comment>
<evidence type="ECO:0000256" key="6">
    <source>
        <dbReference type="ARBA" id="ARBA00023136"/>
    </source>
</evidence>
<dbReference type="InterPro" id="IPR011701">
    <property type="entry name" value="MFS"/>
</dbReference>
<comment type="subcellular location">
    <subcellularLocation>
        <location evidence="1">Cell membrane</location>
        <topology evidence="1">Multi-pass membrane protein</topology>
    </subcellularLocation>
</comment>
<name>A0ABV6UJ48_9ACTN</name>
<dbReference type="Pfam" id="PF07690">
    <property type="entry name" value="MFS_1"/>
    <property type="match status" value="1"/>
</dbReference>
<feature type="transmembrane region" description="Helical" evidence="8">
    <location>
        <begin position="219"/>
        <end position="241"/>
    </location>
</feature>